<name>A0A1I5WZP2_9BACT</name>
<reference evidence="7 8" key="1">
    <citation type="submission" date="2016-10" db="EMBL/GenBank/DDBJ databases">
        <authorList>
            <person name="de Groot N.N."/>
        </authorList>
    </citation>
    <scope>NUCLEOTIDE SEQUENCE [LARGE SCALE GENOMIC DNA]</scope>
    <source>
        <strain evidence="8">E92,LMG 26720,CCM 7988</strain>
    </source>
</reference>
<dbReference type="STRING" id="1079859.SAMN04515674_11335"/>
<dbReference type="GO" id="GO:0016702">
    <property type="term" value="F:oxidoreductase activity, acting on single donors with incorporation of molecular oxygen, incorporation of two atoms of oxygen"/>
    <property type="evidence" value="ECO:0007669"/>
    <property type="project" value="UniProtKB-ARBA"/>
</dbReference>
<gene>
    <name evidence="7" type="ORF">SAMN04515674_11335</name>
</gene>
<dbReference type="PANTHER" id="PTHR30096:SF0">
    <property type="entry name" value="4,5-DOPA DIOXYGENASE EXTRADIOL-LIKE PROTEIN"/>
    <property type="match status" value="1"/>
</dbReference>
<evidence type="ECO:0000256" key="3">
    <source>
        <dbReference type="ARBA" id="ARBA00022723"/>
    </source>
</evidence>
<keyword evidence="7" id="KW-0223">Dioxygenase</keyword>
<evidence type="ECO:0000256" key="5">
    <source>
        <dbReference type="ARBA" id="ARBA00023002"/>
    </source>
</evidence>
<evidence type="ECO:0000256" key="4">
    <source>
        <dbReference type="ARBA" id="ARBA00022833"/>
    </source>
</evidence>
<keyword evidence="8" id="KW-1185">Reference proteome</keyword>
<evidence type="ECO:0000259" key="6">
    <source>
        <dbReference type="Pfam" id="PF02900"/>
    </source>
</evidence>
<dbReference type="EMBL" id="FOXH01000013">
    <property type="protein sequence ID" value="SFQ25130.1"/>
    <property type="molecule type" value="Genomic_DNA"/>
</dbReference>
<dbReference type="NCBIfam" id="NF007914">
    <property type="entry name" value="PRK10628.1"/>
    <property type="match status" value="1"/>
</dbReference>
<sequence>MDRREFLVLSGISVPSINKFMNLTHLKSVAEAYNRTEKMPVLFIGHGNPMNAILDNPFTHSLQNLGKSLREKYKPNAILVVSAHWLSRGTFVNISPKPKIIYDFGGFPEELFQVKYPASGSPEFARVVEELLPEAKEDTDWGLDHGAWTILKHIYPDADIPVFELSIDYYRPMEYHFNLAERLKSLRDKGVLIIGSGNIVHNLRMFFGRKDGTPYDWTIEFDDWSKEMIINKDFRSLINYEKQGKAAAMAIPTPDHYIPMLYTLGLTEPDEEIKFTYEENIGSISMRCFQIG</sequence>
<comment type="cofactor">
    <cofactor evidence="1">
        <name>Zn(2+)</name>
        <dbReference type="ChEBI" id="CHEBI:29105"/>
    </cofactor>
</comment>
<dbReference type="SUPFAM" id="SSF53213">
    <property type="entry name" value="LigB-like"/>
    <property type="match status" value="1"/>
</dbReference>
<dbReference type="Proteomes" id="UP000199306">
    <property type="component" value="Unassembled WGS sequence"/>
</dbReference>
<dbReference type="GO" id="GO:0008270">
    <property type="term" value="F:zinc ion binding"/>
    <property type="evidence" value="ECO:0007669"/>
    <property type="project" value="InterPro"/>
</dbReference>
<evidence type="ECO:0000313" key="7">
    <source>
        <dbReference type="EMBL" id="SFQ25130.1"/>
    </source>
</evidence>
<dbReference type="Pfam" id="PF02900">
    <property type="entry name" value="LigB"/>
    <property type="match status" value="1"/>
</dbReference>
<evidence type="ECO:0000313" key="8">
    <source>
        <dbReference type="Proteomes" id="UP000199306"/>
    </source>
</evidence>
<feature type="domain" description="Extradiol ring-cleavage dioxygenase class III enzyme subunit B" evidence="6">
    <location>
        <begin position="49"/>
        <end position="270"/>
    </location>
</feature>
<proteinExistence type="inferred from homology"/>
<dbReference type="InterPro" id="IPR004183">
    <property type="entry name" value="Xdiol_dOase_suB"/>
</dbReference>
<keyword evidence="3" id="KW-0479">Metal-binding</keyword>
<keyword evidence="5" id="KW-0560">Oxidoreductase</keyword>
<dbReference type="InterPro" id="IPR014436">
    <property type="entry name" value="Extradiol_dOase_DODA"/>
</dbReference>
<comment type="similarity">
    <text evidence="2">Belongs to the DODA-type extradiol aromatic ring-opening dioxygenase family.</text>
</comment>
<accession>A0A1I5WZP2</accession>
<dbReference type="AlphaFoldDB" id="A0A1I5WZP2"/>
<evidence type="ECO:0000256" key="2">
    <source>
        <dbReference type="ARBA" id="ARBA00007581"/>
    </source>
</evidence>
<protein>
    <submittedName>
        <fullName evidence="7">Aromatic ring-opening dioxygenase, catalytic subunit, LigB family</fullName>
    </submittedName>
</protein>
<evidence type="ECO:0000256" key="1">
    <source>
        <dbReference type="ARBA" id="ARBA00001947"/>
    </source>
</evidence>
<dbReference type="GO" id="GO:0008198">
    <property type="term" value="F:ferrous iron binding"/>
    <property type="evidence" value="ECO:0007669"/>
    <property type="project" value="InterPro"/>
</dbReference>
<dbReference type="PIRSF" id="PIRSF006157">
    <property type="entry name" value="Doxgns_DODA"/>
    <property type="match status" value="1"/>
</dbReference>
<dbReference type="Gene3D" id="3.40.830.10">
    <property type="entry name" value="LigB-like"/>
    <property type="match status" value="1"/>
</dbReference>
<keyword evidence="4" id="KW-0862">Zinc</keyword>
<dbReference type="CDD" id="cd07363">
    <property type="entry name" value="45_DOPA_Dioxygenase"/>
    <property type="match status" value="1"/>
</dbReference>
<dbReference type="PANTHER" id="PTHR30096">
    <property type="entry name" value="4,5-DOPA DIOXYGENASE EXTRADIOL-LIKE PROTEIN"/>
    <property type="match status" value="1"/>
</dbReference>
<organism evidence="7 8">
    <name type="scientific">Pseudarcicella hirudinis</name>
    <dbReference type="NCBI Taxonomy" id="1079859"/>
    <lineage>
        <taxon>Bacteria</taxon>
        <taxon>Pseudomonadati</taxon>
        <taxon>Bacteroidota</taxon>
        <taxon>Cytophagia</taxon>
        <taxon>Cytophagales</taxon>
        <taxon>Flectobacillaceae</taxon>
        <taxon>Pseudarcicella</taxon>
    </lineage>
</organism>